<dbReference type="Gene3D" id="3.40.50.720">
    <property type="entry name" value="NAD(P)-binding Rossmann-like Domain"/>
    <property type="match status" value="1"/>
</dbReference>
<dbReference type="PANTHER" id="PTHR43765:SF2">
    <property type="entry name" value="2-DEHYDROPANTOATE 2-REDUCTASE"/>
    <property type="match status" value="1"/>
</dbReference>
<dbReference type="EMBL" id="KV454211">
    <property type="protein sequence ID" value="ODQ59195.1"/>
    <property type="molecule type" value="Genomic_DNA"/>
</dbReference>
<feature type="domain" description="Ketopantoate reductase C-terminal" evidence="7">
    <location>
        <begin position="209"/>
        <end position="341"/>
    </location>
</feature>
<dbReference type="InterPro" id="IPR013328">
    <property type="entry name" value="6PGD_dom2"/>
</dbReference>
<dbReference type="GO" id="GO:0005739">
    <property type="term" value="C:mitochondrion"/>
    <property type="evidence" value="ECO:0007669"/>
    <property type="project" value="TreeGrafter"/>
</dbReference>
<comment type="similarity">
    <text evidence="1">Belongs to the ketopantoate reductase family.</text>
</comment>
<proteinExistence type="inferred from homology"/>
<dbReference type="Proteomes" id="UP000094112">
    <property type="component" value="Unassembled WGS sequence"/>
</dbReference>
<evidence type="ECO:0000313" key="9">
    <source>
        <dbReference type="Proteomes" id="UP000094112"/>
    </source>
</evidence>
<evidence type="ECO:0000259" key="7">
    <source>
        <dbReference type="Pfam" id="PF08546"/>
    </source>
</evidence>
<keyword evidence="9" id="KW-1185">Reference proteome</keyword>
<dbReference type="SUPFAM" id="SSF51735">
    <property type="entry name" value="NAD(P)-binding Rossmann-fold domains"/>
    <property type="match status" value="1"/>
</dbReference>
<dbReference type="SUPFAM" id="SSF48179">
    <property type="entry name" value="6-phosphogluconate dehydrogenase C-terminal domain-like"/>
    <property type="match status" value="1"/>
</dbReference>
<dbReference type="STRING" id="683960.A0A1E3P1B6"/>
<evidence type="ECO:0000259" key="6">
    <source>
        <dbReference type="Pfam" id="PF02558"/>
    </source>
</evidence>
<name>A0A1E3P1B6_WICAA</name>
<accession>A0A1E3P1B6</accession>
<evidence type="ECO:0000256" key="5">
    <source>
        <dbReference type="ARBA" id="ARBA00032024"/>
    </source>
</evidence>
<evidence type="ECO:0000313" key="8">
    <source>
        <dbReference type="EMBL" id="ODQ59195.1"/>
    </source>
</evidence>
<dbReference type="GO" id="GO:0015940">
    <property type="term" value="P:pantothenate biosynthetic process"/>
    <property type="evidence" value="ECO:0007669"/>
    <property type="project" value="InterPro"/>
</dbReference>
<dbReference type="GO" id="GO:0050661">
    <property type="term" value="F:NADP binding"/>
    <property type="evidence" value="ECO:0007669"/>
    <property type="project" value="TreeGrafter"/>
</dbReference>
<dbReference type="InterPro" id="IPR050838">
    <property type="entry name" value="Ketopantoate_reductase"/>
</dbReference>
<dbReference type="Gene3D" id="1.10.1040.10">
    <property type="entry name" value="N-(1-d-carboxylethyl)-l-norvaline Dehydrogenase, domain 2"/>
    <property type="match status" value="1"/>
</dbReference>
<protein>
    <recommendedName>
        <fullName evidence="2">2-dehydropantoate 2-reductase</fullName>
        <ecNumber evidence="2">1.1.1.169</ecNumber>
    </recommendedName>
    <alternativeName>
        <fullName evidence="5">Ketopantoate reductase</fullName>
    </alternativeName>
</protein>
<dbReference type="RefSeq" id="XP_019038402.1">
    <property type="nucleotide sequence ID" value="XM_019182064.1"/>
</dbReference>
<dbReference type="EC" id="1.1.1.169" evidence="2"/>
<dbReference type="PANTHER" id="PTHR43765">
    <property type="entry name" value="2-DEHYDROPANTOATE 2-REDUCTASE-RELATED"/>
    <property type="match status" value="1"/>
</dbReference>
<evidence type="ECO:0000256" key="1">
    <source>
        <dbReference type="ARBA" id="ARBA00007870"/>
    </source>
</evidence>
<evidence type="ECO:0000256" key="2">
    <source>
        <dbReference type="ARBA" id="ARBA00013014"/>
    </source>
</evidence>
<evidence type="ECO:0000256" key="4">
    <source>
        <dbReference type="ARBA" id="ARBA00023002"/>
    </source>
</evidence>
<sequence length="351" mass="39100">MTKSTNVYILGAGSMGGLVACELSSLANCPNITLLLRNPARVEHFRSINKSTIYINRLFKDPVEKISNKFNSASSKDINEDIENLIITTKTYQTQNALKDYLPFIKPTSNILLIQNGLGVVDELYKDVWPNIGERPNIYQGVISHGGFITSNTGDNYEISHAGFGDLKIAKFPRDPNSAEEEEIVKPDFLKQLEDAKGLATSVLSYSDLLLIQLKKFVVNACMNPVTAIINCVNKELKSFDDLSKLFMDITNEVIDVFMATNPLLSKNPNASKILDKQSLVDYVVLCGTVWNAQNSSSMRQDTLHLRDTEVDYINGYVVKVAEANGLKADVNKTITNLVKLRLSVNRIREE</sequence>
<keyword evidence="4" id="KW-0560">Oxidoreductase</keyword>
<dbReference type="GO" id="GO:0008677">
    <property type="term" value="F:2-dehydropantoate 2-reductase activity"/>
    <property type="evidence" value="ECO:0007669"/>
    <property type="project" value="UniProtKB-EC"/>
</dbReference>
<evidence type="ECO:0000256" key="3">
    <source>
        <dbReference type="ARBA" id="ARBA00022857"/>
    </source>
</evidence>
<dbReference type="InterPro" id="IPR003710">
    <property type="entry name" value="ApbA"/>
</dbReference>
<dbReference type="InterPro" id="IPR013752">
    <property type="entry name" value="KPA_reductase"/>
</dbReference>
<dbReference type="OrthoDB" id="73846at2759"/>
<dbReference type="GeneID" id="30199310"/>
<organism evidence="8 9">
    <name type="scientific">Wickerhamomyces anomalus (strain ATCC 58044 / CBS 1984 / NCYC 433 / NRRL Y-366-8)</name>
    <name type="common">Yeast</name>
    <name type="synonym">Hansenula anomala</name>
    <dbReference type="NCBI Taxonomy" id="683960"/>
    <lineage>
        <taxon>Eukaryota</taxon>
        <taxon>Fungi</taxon>
        <taxon>Dikarya</taxon>
        <taxon>Ascomycota</taxon>
        <taxon>Saccharomycotina</taxon>
        <taxon>Saccharomycetes</taxon>
        <taxon>Phaffomycetales</taxon>
        <taxon>Wickerhamomycetaceae</taxon>
        <taxon>Wickerhamomyces</taxon>
    </lineage>
</organism>
<gene>
    <name evidence="8" type="ORF">WICANDRAFT_33374</name>
</gene>
<dbReference type="InterPro" id="IPR036291">
    <property type="entry name" value="NAD(P)-bd_dom_sf"/>
</dbReference>
<dbReference type="Pfam" id="PF08546">
    <property type="entry name" value="ApbA_C"/>
    <property type="match status" value="1"/>
</dbReference>
<keyword evidence="3" id="KW-0521">NADP</keyword>
<feature type="domain" description="Ketopantoate reductase N-terminal" evidence="6">
    <location>
        <begin position="7"/>
        <end position="173"/>
    </location>
</feature>
<dbReference type="AlphaFoldDB" id="A0A1E3P1B6"/>
<dbReference type="NCBIfam" id="TIGR00745">
    <property type="entry name" value="apbA_panE"/>
    <property type="match status" value="1"/>
</dbReference>
<dbReference type="Pfam" id="PF02558">
    <property type="entry name" value="ApbA"/>
    <property type="match status" value="1"/>
</dbReference>
<dbReference type="InterPro" id="IPR008927">
    <property type="entry name" value="6-PGluconate_DH-like_C_sf"/>
</dbReference>
<reference evidence="8 9" key="1">
    <citation type="journal article" date="2016" name="Proc. Natl. Acad. Sci. U.S.A.">
        <title>Comparative genomics of biotechnologically important yeasts.</title>
        <authorList>
            <person name="Riley R."/>
            <person name="Haridas S."/>
            <person name="Wolfe K.H."/>
            <person name="Lopes M.R."/>
            <person name="Hittinger C.T."/>
            <person name="Goeker M."/>
            <person name="Salamov A.A."/>
            <person name="Wisecaver J.H."/>
            <person name="Long T.M."/>
            <person name="Calvey C.H."/>
            <person name="Aerts A.L."/>
            <person name="Barry K.W."/>
            <person name="Choi C."/>
            <person name="Clum A."/>
            <person name="Coughlan A.Y."/>
            <person name="Deshpande S."/>
            <person name="Douglass A.P."/>
            <person name="Hanson S.J."/>
            <person name="Klenk H.-P."/>
            <person name="LaButti K.M."/>
            <person name="Lapidus A."/>
            <person name="Lindquist E.A."/>
            <person name="Lipzen A.M."/>
            <person name="Meier-Kolthoff J.P."/>
            <person name="Ohm R.A."/>
            <person name="Otillar R.P."/>
            <person name="Pangilinan J.L."/>
            <person name="Peng Y."/>
            <person name="Rokas A."/>
            <person name="Rosa C.A."/>
            <person name="Scheuner C."/>
            <person name="Sibirny A.A."/>
            <person name="Slot J.C."/>
            <person name="Stielow J.B."/>
            <person name="Sun H."/>
            <person name="Kurtzman C.P."/>
            <person name="Blackwell M."/>
            <person name="Grigoriev I.V."/>
            <person name="Jeffries T.W."/>
        </authorList>
    </citation>
    <scope>NUCLEOTIDE SEQUENCE [LARGE SCALE GENOMIC DNA]</scope>
    <source>
        <strain evidence="9">ATCC 58044 / CBS 1984 / NCYC 433 / NRRL Y-366-8</strain>
    </source>
</reference>
<dbReference type="PROSITE" id="PS51257">
    <property type="entry name" value="PROKAR_LIPOPROTEIN"/>
    <property type="match status" value="1"/>
</dbReference>
<dbReference type="InterPro" id="IPR013332">
    <property type="entry name" value="KPR_N"/>
</dbReference>